<evidence type="ECO:0000256" key="2">
    <source>
        <dbReference type="ARBA" id="ARBA00022801"/>
    </source>
</evidence>
<dbReference type="InterPro" id="IPR029058">
    <property type="entry name" value="AB_hydrolase_fold"/>
</dbReference>
<comment type="similarity">
    <text evidence="1">Belongs to the thioesterase family.</text>
</comment>
<dbReference type="GO" id="GO:0016787">
    <property type="term" value="F:hydrolase activity"/>
    <property type="evidence" value="ECO:0007669"/>
    <property type="project" value="UniProtKB-KW"/>
</dbReference>
<dbReference type="EMBL" id="NHZO01000070">
    <property type="protein sequence ID" value="PHQ52955.1"/>
    <property type="molecule type" value="Genomic_DNA"/>
</dbReference>
<dbReference type="SUPFAM" id="SSF53474">
    <property type="entry name" value="alpha/beta-Hydrolases"/>
    <property type="match status" value="1"/>
</dbReference>
<name>A0A2G1XNX7_STRCJ</name>
<protein>
    <submittedName>
        <fullName evidence="4">Thioesterase</fullName>
    </submittedName>
</protein>
<feature type="domain" description="Thioesterase TesA-like" evidence="3">
    <location>
        <begin position="6"/>
        <end position="231"/>
    </location>
</feature>
<dbReference type="OrthoDB" id="8480037at2"/>
<dbReference type="Gene3D" id="3.40.50.1820">
    <property type="entry name" value="alpha/beta hydrolase"/>
    <property type="match status" value="1"/>
</dbReference>
<dbReference type="InterPro" id="IPR020802">
    <property type="entry name" value="TesA-like"/>
</dbReference>
<dbReference type="GO" id="GO:0008610">
    <property type="term" value="P:lipid biosynthetic process"/>
    <property type="evidence" value="ECO:0007669"/>
    <property type="project" value="TreeGrafter"/>
</dbReference>
<evidence type="ECO:0000313" key="5">
    <source>
        <dbReference type="Proteomes" id="UP000222531"/>
    </source>
</evidence>
<evidence type="ECO:0000313" key="4">
    <source>
        <dbReference type="EMBL" id="PHQ52955.1"/>
    </source>
</evidence>
<evidence type="ECO:0000256" key="1">
    <source>
        <dbReference type="ARBA" id="ARBA00007169"/>
    </source>
</evidence>
<dbReference type="Proteomes" id="UP000222531">
    <property type="component" value="Unassembled WGS sequence"/>
</dbReference>
<accession>A0A2G1XNX7</accession>
<dbReference type="Pfam" id="PF00975">
    <property type="entry name" value="Thioesterase"/>
    <property type="match status" value="1"/>
</dbReference>
<keyword evidence="5" id="KW-1185">Reference proteome</keyword>
<dbReference type="SMART" id="SM00824">
    <property type="entry name" value="PKS_TE"/>
    <property type="match status" value="1"/>
</dbReference>
<comment type="caution">
    <text evidence="4">The sequence shown here is derived from an EMBL/GenBank/DDBJ whole genome shotgun (WGS) entry which is preliminary data.</text>
</comment>
<organism evidence="4 5">
    <name type="scientific">Streptomyces cinnamoneus</name>
    <name type="common">Streptoverticillium cinnamoneum</name>
    <dbReference type="NCBI Taxonomy" id="53446"/>
    <lineage>
        <taxon>Bacteria</taxon>
        <taxon>Bacillati</taxon>
        <taxon>Actinomycetota</taxon>
        <taxon>Actinomycetes</taxon>
        <taxon>Kitasatosporales</taxon>
        <taxon>Streptomycetaceae</taxon>
        <taxon>Streptomyces</taxon>
        <taxon>Streptomyces cinnamoneus group</taxon>
    </lineage>
</organism>
<sequence>MSGALVCLPFAGGGAGFYRAWTDLPDGCPDIVPVQLPGREELFVDPPHTDAVTAAQALAPRIAELVGGYDSYALFGHSLGAVLAFEAARALSSLTGATAPDHLFVSGSPGPWSGRDDRATGLADREFLARVEQFAGYRHEALDDPEMRELLLPLLRADVEMHENYKPRSDEPLSVPVTSLRGASDTLVDAERAREWRHATTGAFRYAEIPGRHMYLVDTVAPLLETVTRVLAGRRP</sequence>
<dbReference type="InterPro" id="IPR012223">
    <property type="entry name" value="TEII"/>
</dbReference>
<gene>
    <name evidence="4" type="ORF">BLA24_05255</name>
</gene>
<keyword evidence="2" id="KW-0378">Hydrolase</keyword>
<dbReference type="AlphaFoldDB" id="A0A2G1XNX7"/>
<evidence type="ECO:0000259" key="3">
    <source>
        <dbReference type="SMART" id="SM00824"/>
    </source>
</evidence>
<dbReference type="PANTHER" id="PTHR11487:SF0">
    <property type="entry name" value="S-ACYL FATTY ACID SYNTHASE THIOESTERASE, MEDIUM CHAIN"/>
    <property type="match status" value="1"/>
</dbReference>
<dbReference type="InterPro" id="IPR001031">
    <property type="entry name" value="Thioesterase"/>
</dbReference>
<proteinExistence type="inferred from homology"/>
<reference evidence="4 5" key="1">
    <citation type="journal article" date="2017" name="Biochemistry">
        <title>Identification of the Biosynthetic Pathway for the Antibiotic Bicyclomycin.</title>
        <authorList>
            <person name="Patteson J."/>
            <person name="Cai W."/>
            <person name="Johnson R.A."/>
            <person name="Santa Maria K."/>
            <person name="Li B."/>
        </authorList>
    </citation>
    <scope>NUCLEOTIDE SEQUENCE [LARGE SCALE GENOMIC DNA]</scope>
    <source>
        <strain evidence="4 5">ATCC 21532</strain>
    </source>
</reference>
<dbReference type="RefSeq" id="WP_099197977.1">
    <property type="nucleotide sequence ID" value="NZ_JBIRXA010000031.1"/>
</dbReference>
<dbReference type="PANTHER" id="PTHR11487">
    <property type="entry name" value="THIOESTERASE"/>
    <property type="match status" value="1"/>
</dbReference>